<name>A0ABP3FX52_9ACTN</name>
<feature type="region of interest" description="Disordered" evidence="1">
    <location>
        <begin position="49"/>
        <end position="108"/>
    </location>
</feature>
<sequence length="122" mass="13399">MRTASGRDLVLRRAPWASMTPPNVIRAVQTPMCPRPTGLWERSHTPVETTLHGRGADPLHPRRSDLRAGALGPRVPAMTCVTMDAGPASTPTAAEVRRRPPGMKVSFHRPHTRGELRESLLL</sequence>
<keyword evidence="3" id="KW-1185">Reference proteome</keyword>
<dbReference type="EMBL" id="BAAABM010000013">
    <property type="protein sequence ID" value="GAA0328787.1"/>
    <property type="molecule type" value="Genomic_DNA"/>
</dbReference>
<evidence type="ECO:0000256" key="1">
    <source>
        <dbReference type="SAM" id="MobiDB-lite"/>
    </source>
</evidence>
<gene>
    <name evidence="2" type="ORF">GCM10010151_18310</name>
</gene>
<feature type="compositionally biased region" description="Basic and acidic residues" evidence="1">
    <location>
        <begin position="54"/>
        <end position="66"/>
    </location>
</feature>
<organism evidence="2 3">
    <name type="scientific">Actinoallomurus spadix</name>
    <dbReference type="NCBI Taxonomy" id="79912"/>
    <lineage>
        <taxon>Bacteria</taxon>
        <taxon>Bacillati</taxon>
        <taxon>Actinomycetota</taxon>
        <taxon>Actinomycetes</taxon>
        <taxon>Streptosporangiales</taxon>
        <taxon>Thermomonosporaceae</taxon>
        <taxon>Actinoallomurus</taxon>
    </lineage>
</organism>
<proteinExistence type="predicted"/>
<comment type="caution">
    <text evidence="2">The sequence shown here is derived from an EMBL/GenBank/DDBJ whole genome shotgun (WGS) entry which is preliminary data.</text>
</comment>
<dbReference type="Proteomes" id="UP001501822">
    <property type="component" value="Unassembled WGS sequence"/>
</dbReference>
<reference evidence="3" key="1">
    <citation type="journal article" date="2019" name="Int. J. Syst. Evol. Microbiol.">
        <title>The Global Catalogue of Microorganisms (GCM) 10K type strain sequencing project: providing services to taxonomists for standard genome sequencing and annotation.</title>
        <authorList>
            <consortium name="The Broad Institute Genomics Platform"/>
            <consortium name="The Broad Institute Genome Sequencing Center for Infectious Disease"/>
            <person name="Wu L."/>
            <person name="Ma J."/>
        </authorList>
    </citation>
    <scope>NUCLEOTIDE SEQUENCE [LARGE SCALE GENOMIC DNA]</scope>
    <source>
        <strain evidence="3">JCM 3146</strain>
    </source>
</reference>
<evidence type="ECO:0000313" key="2">
    <source>
        <dbReference type="EMBL" id="GAA0328787.1"/>
    </source>
</evidence>
<evidence type="ECO:0000313" key="3">
    <source>
        <dbReference type="Proteomes" id="UP001501822"/>
    </source>
</evidence>
<protein>
    <submittedName>
        <fullName evidence="2">Uncharacterized protein</fullName>
    </submittedName>
</protein>
<accession>A0ABP3FX52</accession>